<dbReference type="OrthoDB" id="10556381at2759"/>
<feature type="region of interest" description="Disordered" evidence="2">
    <location>
        <begin position="77"/>
        <end position="108"/>
    </location>
</feature>
<dbReference type="GO" id="GO:0006397">
    <property type="term" value="P:mRNA processing"/>
    <property type="evidence" value="ECO:0007669"/>
    <property type="project" value="UniProtKB-KW"/>
</dbReference>
<dbReference type="AlphaFoldDB" id="A0A0L6V9D1"/>
<keyword evidence="4" id="KW-1185">Reference proteome</keyword>
<dbReference type="GO" id="GO:0008270">
    <property type="term" value="F:zinc ion binding"/>
    <property type="evidence" value="ECO:0007669"/>
    <property type="project" value="InterPro"/>
</dbReference>
<dbReference type="Gene3D" id="4.10.60.10">
    <property type="entry name" value="Zinc finger, CCHC-type"/>
    <property type="match status" value="1"/>
</dbReference>
<dbReference type="GO" id="GO:0003676">
    <property type="term" value="F:nucleic acid binding"/>
    <property type="evidence" value="ECO:0007669"/>
    <property type="project" value="InterPro"/>
</dbReference>
<proteinExistence type="predicted"/>
<gene>
    <name evidence="3" type="ORF">VP01_2331g4</name>
</gene>
<evidence type="ECO:0000256" key="2">
    <source>
        <dbReference type="SAM" id="MobiDB-lite"/>
    </source>
</evidence>
<dbReference type="EMBL" id="LAVV01007205">
    <property type="protein sequence ID" value="KNZ56735.1"/>
    <property type="molecule type" value="Genomic_DNA"/>
</dbReference>
<protein>
    <recommendedName>
        <fullName evidence="5">CCHC-type domain-containing protein</fullName>
    </recommendedName>
</protein>
<reference evidence="3 4" key="1">
    <citation type="submission" date="2015-08" db="EMBL/GenBank/DDBJ databases">
        <title>Next Generation Sequencing and Analysis of the Genome of Puccinia sorghi L Schw, the Causal Agent of Maize Common Rust.</title>
        <authorList>
            <person name="Rochi L."/>
            <person name="Burguener G."/>
            <person name="Darino M."/>
            <person name="Turjanski A."/>
            <person name="Kreff E."/>
            <person name="Dieguez M.J."/>
            <person name="Sacco F."/>
        </authorList>
    </citation>
    <scope>NUCLEOTIDE SEQUENCE [LARGE SCALE GENOMIC DNA]</scope>
    <source>
        <strain evidence="3 4">RO10H11247</strain>
    </source>
</reference>
<evidence type="ECO:0000313" key="3">
    <source>
        <dbReference type="EMBL" id="KNZ56735.1"/>
    </source>
</evidence>
<evidence type="ECO:0000313" key="4">
    <source>
        <dbReference type="Proteomes" id="UP000037035"/>
    </source>
</evidence>
<accession>A0A0L6V9D1</accession>
<comment type="caution">
    <text evidence="3">The sequence shown here is derived from an EMBL/GenBank/DDBJ whole genome shotgun (WGS) entry which is preliminary data.</text>
</comment>
<dbReference type="Proteomes" id="UP000037035">
    <property type="component" value="Unassembled WGS sequence"/>
</dbReference>
<feature type="compositionally biased region" description="Low complexity" evidence="2">
    <location>
        <begin position="91"/>
        <end position="108"/>
    </location>
</feature>
<dbReference type="SUPFAM" id="SSF57756">
    <property type="entry name" value="Retrovirus zinc finger-like domains"/>
    <property type="match status" value="1"/>
</dbReference>
<keyword evidence="1" id="KW-0507">mRNA processing</keyword>
<dbReference type="InterPro" id="IPR036875">
    <property type="entry name" value="Znf_CCHC_sf"/>
</dbReference>
<evidence type="ECO:0000256" key="1">
    <source>
        <dbReference type="ARBA" id="ARBA00022664"/>
    </source>
</evidence>
<dbReference type="VEuPathDB" id="FungiDB:VP01_2331g4"/>
<organism evidence="3 4">
    <name type="scientific">Puccinia sorghi</name>
    <dbReference type="NCBI Taxonomy" id="27349"/>
    <lineage>
        <taxon>Eukaryota</taxon>
        <taxon>Fungi</taxon>
        <taxon>Dikarya</taxon>
        <taxon>Basidiomycota</taxon>
        <taxon>Pucciniomycotina</taxon>
        <taxon>Pucciniomycetes</taxon>
        <taxon>Pucciniales</taxon>
        <taxon>Pucciniaceae</taxon>
        <taxon>Puccinia</taxon>
    </lineage>
</organism>
<sequence>MSRSQLFQNISIQLSGLSASGSVGHPGHHTADDVLTAINNIRRGNHPPLHHALSHNNNCTYCSGTGHWQSNCPVLRRDTFLPPPQESDHALTSSNHSLSHTNSFSRST</sequence>
<evidence type="ECO:0008006" key="5">
    <source>
        <dbReference type="Google" id="ProtNLM"/>
    </source>
</evidence>
<name>A0A0L6V9D1_9BASI</name>